<comment type="caution">
    <text evidence="2">The sequence shown here is derived from an EMBL/GenBank/DDBJ whole genome shotgun (WGS) entry which is preliminary data.</text>
</comment>
<dbReference type="InterPro" id="IPR002156">
    <property type="entry name" value="RNaseH_domain"/>
</dbReference>
<accession>A0AA38KVA5</accession>
<dbReference type="Pfam" id="PF13456">
    <property type="entry name" value="RVT_3"/>
    <property type="match status" value="1"/>
</dbReference>
<organism evidence="2 3">
    <name type="scientific">Taxus chinensis</name>
    <name type="common">Chinese yew</name>
    <name type="synonym">Taxus wallichiana var. chinensis</name>
    <dbReference type="NCBI Taxonomy" id="29808"/>
    <lineage>
        <taxon>Eukaryota</taxon>
        <taxon>Viridiplantae</taxon>
        <taxon>Streptophyta</taxon>
        <taxon>Embryophyta</taxon>
        <taxon>Tracheophyta</taxon>
        <taxon>Spermatophyta</taxon>
        <taxon>Pinopsida</taxon>
        <taxon>Pinidae</taxon>
        <taxon>Conifers II</taxon>
        <taxon>Cupressales</taxon>
        <taxon>Taxaceae</taxon>
        <taxon>Taxus</taxon>
    </lineage>
</organism>
<dbReference type="Proteomes" id="UP000824469">
    <property type="component" value="Unassembled WGS sequence"/>
</dbReference>
<keyword evidence="3" id="KW-1185">Reference proteome</keyword>
<dbReference type="InterPro" id="IPR036397">
    <property type="entry name" value="RNaseH_sf"/>
</dbReference>
<proteinExistence type="predicted"/>
<dbReference type="CDD" id="cd09279">
    <property type="entry name" value="RNase_HI_like"/>
    <property type="match status" value="1"/>
</dbReference>
<dbReference type="PANTHER" id="PTHR48475:SF1">
    <property type="entry name" value="RNASE H TYPE-1 DOMAIN-CONTAINING PROTEIN"/>
    <property type="match status" value="1"/>
</dbReference>
<sequence length="119" mass="13098">IEFVNQKSLKGQVLADQLAEAPLPRTEPLCLDLPDASMMYIEESVEWQVHFDGSFTFHGSGAGVVLITPTGDIIPRAFRLGFPCTNNIAEYEALIAGLKLAITWNIKQLRVIGDSQLII</sequence>
<dbReference type="GO" id="GO:0004523">
    <property type="term" value="F:RNA-DNA hybrid ribonuclease activity"/>
    <property type="evidence" value="ECO:0007669"/>
    <property type="project" value="InterPro"/>
</dbReference>
<dbReference type="PANTHER" id="PTHR48475">
    <property type="entry name" value="RIBONUCLEASE H"/>
    <property type="match status" value="1"/>
</dbReference>
<dbReference type="PROSITE" id="PS50879">
    <property type="entry name" value="RNASE_H_1"/>
    <property type="match status" value="1"/>
</dbReference>
<gene>
    <name evidence="2" type="ORF">KI387_037365</name>
</gene>
<dbReference type="GO" id="GO:0003676">
    <property type="term" value="F:nucleic acid binding"/>
    <property type="evidence" value="ECO:0007669"/>
    <property type="project" value="InterPro"/>
</dbReference>
<reference evidence="2 3" key="1">
    <citation type="journal article" date="2021" name="Nat. Plants">
        <title>The Taxus genome provides insights into paclitaxel biosynthesis.</title>
        <authorList>
            <person name="Xiong X."/>
            <person name="Gou J."/>
            <person name="Liao Q."/>
            <person name="Li Y."/>
            <person name="Zhou Q."/>
            <person name="Bi G."/>
            <person name="Li C."/>
            <person name="Du R."/>
            <person name="Wang X."/>
            <person name="Sun T."/>
            <person name="Guo L."/>
            <person name="Liang H."/>
            <person name="Lu P."/>
            <person name="Wu Y."/>
            <person name="Zhang Z."/>
            <person name="Ro D.K."/>
            <person name="Shang Y."/>
            <person name="Huang S."/>
            <person name="Yan J."/>
        </authorList>
    </citation>
    <scope>NUCLEOTIDE SEQUENCE [LARGE SCALE GENOMIC DNA]</scope>
    <source>
        <strain evidence="2">Ta-2019</strain>
    </source>
</reference>
<feature type="non-terminal residue" evidence="2">
    <location>
        <position position="1"/>
    </location>
</feature>
<dbReference type="Gene3D" id="3.30.420.10">
    <property type="entry name" value="Ribonuclease H-like superfamily/Ribonuclease H"/>
    <property type="match status" value="1"/>
</dbReference>
<evidence type="ECO:0000313" key="3">
    <source>
        <dbReference type="Proteomes" id="UP000824469"/>
    </source>
</evidence>
<dbReference type="EMBL" id="JAHRHJ020000007">
    <property type="protein sequence ID" value="KAH9309454.1"/>
    <property type="molecule type" value="Genomic_DNA"/>
</dbReference>
<name>A0AA38KVA5_TAXCH</name>
<feature type="non-terminal residue" evidence="2">
    <location>
        <position position="119"/>
    </location>
</feature>
<dbReference type="InterPro" id="IPR012337">
    <property type="entry name" value="RNaseH-like_sf"/>
</dbReference>
<dbReference type="SUPFAM" id="SSF53098">
    <property type="entry name" value="Ribonuclease H-like"/>
    <property type="match status" value="1"/>
</dbReference>
<dbReference type="OMA" id="TEFNIEY"/>
<evidence type="ECO:0000313" key="2">
    <source>
        <dbReference type="EMBL" id="KAH9309454.1"/>
    </source>
</evidence>
<dbReference type="AlphaFoldDB" id="A0AA38KVA5"/>
<protein>
    <recommendedName>
        <fullName evidence="1">RNase H type-1 domain-containing protein</fullName>
    </recommendedName>
</protein>
<evidence type="ECO:0000259" key="1">
    <source>
        <dbReference type="PROSITE" id="PS50879"/>
    </source>
</evidence>
<feature type="domain" description="RNase H type-1" evidence="1">
    <location>
        <begin position="43"/>
        <end position="119"/>
    </location>
</feature>